<reference evidence="2 3" key="1">
    <citation type="submission" date="2018-08" db="EMBL/GenBank/DDBJ databases">
        <title>Genome and evolution of the arbuscular mycorrhizal fungus Diversispora epigaea (formerly Glomus versiforme) and its bacterial endosymbionts.</title>
        <authorList>
            <person name="Sun X."/>
            <person name="Fei Z."/>
            <person name="Harrison M."/>
        </authorList>
    </citation>
    <scope>NUCLEOTIDE SEQUENCE [LARGE SCALE GENOMIC DNA]</scope>
    <source>
        <strain evidence="2 3">IT104</strain>
    </source>
</reference>
<name>A0A397IJR0_9GLOM</name>
<evidence type="ECO:0000256" key="1">
    <source>
        <dbReference type="SAM" id="MobiDB-lite"/>
    </source>
</evidence>
<comment type="caution">
    <text evidence="2">The sequence shown here is derived from an EMBL/GenBank/DDBJ whole genome shotgun (WGS) entry which is preliminary data.</text>
</comment>
<organism evidence="2 3">
    <name type="scientific">Diversispora epigaea</name>
    <dbReference type="NCBI Taxonomy" id="1348612"/>
    <lineage>
        <taxon>Eukaryota</taxon>
        <taxon>Fungi</taxon>
        <taxon>Fungi incertae sedis</taxon>
        <taxon>Mucoromycota</taxon>
        <taxon>Glomeromycotina</taxon>
        <taxon>Glomeromycetes</taxon>
        <taxon>Diversisporales</taxon>
        <taxon>Diversisporaceae</taxon>
        <taxon>Diversispora</taxon>
    </lineage>
</organism>
<accession>A0A397IJR0</accession>
<feature type="compositionally biased region" description="Basic and acidic residues" evidence="1">
    <location>
        <begin position="42"/>
        <end position="51"/>
    </location>
</feature>
<sequence>MRLNINIILPSLFLKVKSVKPESSNSNVKREDEEDKEEKDEEGCKLGCKES</sequence>
<evidence type="ECO:0000313" key="3">
    <source>
        <dbReference type="Proteomes" id="UP000266861"/>
    </source>
</evidence>
<dbReference type="AlphaFoldDB" id="A0A397IJR0"/>
<gene>
    <name evidence="2" type="ORF">Glove_203g1</name>
</gene>
<keyword evidence="3" id="KW-1185">Reference proteome</keyword>
<dbReference type="EMBL" id="PQFF01000190">
    <property type="protein sequence ID" value="RHZ76125.1"/>
    <property type="molecule type" value="Genomic_DNA"/>
</dbReference>
<protein>
    <submittedName>
        <fullName evidence="2">Uncharacterized protein</fullName>
    </submittedName>
</protein>
<dbReference type="Proteomes" id="UP000266861">
    <property type="component" value="Unassembled WGS sequence"/>
</dbReference>
<proteinExistence type="predicted"/>
<evidence type="ECO:0000313" key="2">
    <source>
        <dbReference type="EMBL" id="RHZ76125.1"/>
    </source>
</evidence>
<feature type="region of interest" description="Disordered" evidence="1">
    <location>
        <begin position="20"/>
        <end position="51"/>
    </location>
</feature>
<feature type="compositionally biased region" description="Acidic residues" evidence="1">
    <location>
        <begin position="32"/>
        <end position="41"/>
    </location>
</feature>